<evidence type="ECO:0000313" key="2">
    <source>
        <dbReference type="RefSeq" id="XP_074226960.1"/>
    </source>
</evidence>
<accession>A0AC58QXF0</accession>
<organism evidence="1 2">
    <name type="scientific">Camelus bactrianus</name>
    <name type="common">Bactrian camel</name>
    <dbReference type="NCBI Taxonomy" id="9837"/>
    <lineage>
        <taxon>Eukaryota</taxon>
        <taxon>Metazoa</taxon>
        <taxon>Chordata</taxon>
        <taxon>Craniata</taxon>
        <taxon>Vertebrata</taxon>
        <taxon>Euteleostomi</taxon>
        <taxon>Mammalia</taxon>
        <taxon>Eutheria</taxon>
        <taxon>Laurasiatheria</taxon>
        <taxon>Artiodactyla</taxon>
        <taxon>Tylopoda</taxon>
        <taxon>Camelidae</taxon>
        <taxon>Camelus</taxon>
    </lineage>
</organism>
<dbReference type="Proteomes" id="UP001732780">
    <property type="component" value="Chromosome 9"/>
</dbReference>
<evidence type="ECO:0000313" key="1">
    <source>
        <dbReference type="Proteomes" id="UP001732780"/>
    </source>
</evidence>
<protein>
    <submittedName>
        <fullName evidence="2">Uncharacterized protein LOC105075782</fullName>
    </submittedName>
</protein>
<reference evidence="2" key="1">
    <citation type="submission" date="2025-08" db="UniProtKB">
        <authorList>
            <consortium name="RefSeq"/>
        </authorList>
    </citation>
    <scope>IDENTIFICATION</scope>
    <source>
        <tissue evidence="2">Blood</tissue>
    </source>
</reference>
<sequence>MAQGPVVFSDVSVDFSQEEWECLDPAQRDLYKDVMLENYSNLVSMGLYIPKPQVISLLEQGKDPWMVGRELTRGLCSDLESMCETKLLSLKKEVYEIESCQREIMRLTKHGLEYANFRDVLEYRSHFERQLGYQNGHFGQEIFTHEYMPTFIQQTFFTLHQIINNEEKPYECKKCGKVFSQNSQFLQHQRIHIGEKSYECKECGKFFSCGSHVTRHLKIHTGEKPFECKECGKAFSCSSYLSQHQRIHTGKKPYECKECGKAFSYCSNLIDHQRIHTGEKPYECKVCGKAFTKSSQLFQHVRIHTGEKPYECKECGKAFTQSSKLVQHQRIHTGEKPYECKECGKAFSSGSALTNHQRIHTGEKPYDCKECGKAFTQSSQLRQHQRIHAGEKPFECLECGKAFTQNSQLFQHQRIHTDEKPYECNECGKAFNKCSNLTRHLRIHTGEKPYNCKECGKAFSSGSDLIRHQGIHTDEYFQPWQSSSGFPSLHIPTQAVTGSFFQAATAFITVEQKVRVSGLLRCAQHPLEDGPVKMTPPSRTVSQPQSRIPCGTKGLEQAKGGLCARAVLSAQITPREHHLGNVYSDRLEKSPGVMPHVSQEESCPESLRHQSQPLLDHRILLCWAQQTFSLGFPKTYHHGLKLFWPEADPGNNHEAPPGGMMVIAGSRSNTCRWWIPDGRRHMPGFVFVCPDSSRRMFPVETPSSPVGLATPPSRLGEGLGARPAQGLPGDVVPPSGLGASLRPGIGCWAFWVRRAVGPRWFRETAAREGPVAACMPKTPRPVEVSPPVSLAKGGGNSQGSPDRAKVEVRVPGVKGGAVPVVNLVSQVEFGQAAESFPQQSHWGSGDSLPNREGKMWEHVEAGATSESKETALPSEGSALLQEEEEMPKLQELVTFKDVTVDFTQEEWEHLDPSQRHLYSEVMLENYGNLISVGHLLSKPEMISHFEQDDVWLELKIPRSSYSAKMKNSVRRTETSSPTLSSQQSFFTLPVLPECGQKHCAASGKTPAHLHHLIFFVPGVRDENDGILSWRVSPGEKPCSCPQSGQDFSRLRKLVIHQRTQKGKKLSPRDECGGAFSERTTDLNFPVPLPGEKLHHCVEWSRVFNSGSALRRHKKDHMGKKAHTCEECGKDFSHSSSLSIHQQVHTGEKPYRCGVCGRDFSRSSNLSIHQRIHTGEKPFRCRDCGKDFSCRAALQIHQRVHTGERPYRCAACRRNFSHHSALKRHQTVHTEEKPCPCAVCGKGFSQRVHLQTHQKMHCREMRPGLGSAHAGAFQS</sequence>
<dbReference type="RefSeq" id="XP_074226960.1">
    <property type="nucleotide sequence ID" value="XM_074370859.1"/>
</dbReference>
<proteinExistence type="predicted"/>
<keyword evidence="1" id="KW-1185">Reference proteome</keyword>
<name>A0AC58QXF0_CAMBA</name>
<gene>
    <name evidence="2" type="primary">LOC105075782</name>
</gene>